<proteinExistence type="predicted"/>
<comment type="caution">
    <text evidence="1">The sequence shown here is derived from an EMBL/GenBank/DDBJ whole genome shotgun (WGS) entry which is preliminary data.</text>
</comment>
<keyword evidence="2" id="KW-1185">Reference proteome</keyword>
<protein>
    <submittedName>
        <fullName evidence="1">Uncharacterized protein</fullName>
    </submittedName>
</protein>
<sequence length="254" mass="28155">MRKAGEGKLKLTQEKMEIWMIDAFAKMATVDSPVRNILLIRHAEKLTWPSGTVPAAEASLYYEDDHQLSAKGFERSHALVGYFLHRKEILDIYARTPLAQIVYQGVDLSGSGKSERPKQTVVPLMNAMASGGVAGVTGHGYTDSVRIAEFKKNQFDTLVTHLRTSPTLNEKCAIVSWSHQTLPELAHALGVPAKEVPKKWGKRFDVTWLVRIGGGTPATLTQMPQNLLFGDENEPIKMKGGFQVKDPVDQEDDD</sequence>
<accession>A0A507FND4</accession>
<dbReference type="AlphaFoldDB" id="A0A507FND4"/>
<organism evidence="1 2">
    <name type="scientific">Chytriomyces confervae</name>
    <dbReference type="NCBI Taxonomy" id="246404"/>
    <lineage>
        <taxon>Eukaryota</taxon>
        <taxon>Fungi</taxon>
        <taxon>Fungi incertae sedis</taxon>
        <taxon>Chytridiomycota</taxon>
        <taxon>Chytridiomycota incertae sedis</taxon>
        <taxon>Chytridiomycetes</taxon>
        <taxon>Chytridiales</taxon>
        <taxon>Chytriomycetaceae</taxon>
        <taxon>Chytriomyces</taxon>
    </lineage>
</organism>
<gene>
    <name evidence="1" type="ORF">CcCBS67573_g01673</name>
</gene>
<evidence type="ECO:0000313" key="1">
    <source>
        <dbReference type="EMBL" id="TPX77095.1"/>
    </source>
</evidence>
<name>A0A507FND4_9FUNG</name>
<dbReference type="EMBL" id="QEAP01000029">
    <property type="protein sequence ID" value="TPX77095.1"/>
    <property type="molecule type" value="Genomic_DNA"/>
</dbReference>
<evidence type="ECO:0000313" key="2">
    <source>
        <dbReference type="Proteomes" id="UP000320333"/>
    </source>
</evidence>
<reference evidence="1 2" key="1">
    <citation type="journal article" date="2019" name="Sci. Rep.">
        <title>Comparative genomics of chytrid fungi reveal insights into the obligate biotrophic and pathogenic lifestyle of Synchytrium endobioticum.</title>
        <authorList>
            <person name="van de Vossenberg B.T.L.H."/>
            <person name="Warris S."/>
            <person name="Nguyen H.D.T."/>
            <person name="van Gent-Pelzer M.P.E."/>
            <person name="Joly D.L."/>
            <person name="van de Geest H.C."/>
            <person name="Bonants P.J.M."/>
            <person name="Smith D.S."/>
            <person name="Levesque C.A."/>
            <person name="van der Lee T.A.J."/>
        </authorList>
    </citation>
    <scope>NUCLEOTIDE SEQUENCE [LARGE SCALE GENOMIC DNA]</scope>
    <source>
        <strain evidence="1 2">CBS 675.73</strain>
    </source>
</reference>
<dbReference type="Proteomes" id="UP000320333">
    <property type="component" value="Unassembled WGS sequence"/>
</dbReference>
<dbReference type="OrthoDB" id="425925at2759"/>